<dbReference type="InterPro" id="IPR004803">
    <property type="entry name" value="TGT"/>
</dbReference>
<dbReference type="Proteomes" id="UP000760819">
    <property type="component" value="Unassembled WGS sequence"/>
</dbReference>
<accession>A0A955I6R4</accession>
<dbReference type="SUPFAM" id="SSF51713">
    <property type="entry name" value="tRNA-guanine transglycosylase"/>
    <property type="match status" value="1"/>
</dbReference>
<sequence length="372" mass="42048">MAIETLHGTIETPSFMPDATYGSVKALSFSDVANAGIKEIVTTTLHLERTLGSEYIREFGGIHKFFGWQRPILTDSGGFQVFSLIHRRQDKNHKISDLGCSFLDPATGDYKLLTPETSQTIQHNLGSDIRVVLDEPVNHDGTVQQAKEAVKRTTTWAKRSKQKFLELVGISERDFENPKIKRPLLVAVIQGGNNFELRKQSAEELQEIGFDIYGFGGLPLHNSKSWKNDAPTGFHHELLHYVGSLVHGDKPRYGLGIGTPDDLVYCSKLGWDLFDTVLPTRNARHGYLYVSPGQGDEQHQHYDVLHLRTKQYEFDEGPVDDNCDCECCRTVSRAYLRHLIKIKESAGWRLASVHNLKFYAQIVNLHYEPAIE</sequence>
<evidence type="ECO:0000313" key="6">
    <source>
        <dbReference type="Proteomes" id="UP000760819"/>
    </source>
</evidence>
<dbReference type="GO" id="GO:0008479">
    <property type="term" value="F:tRNA-guanosine(34) queuine transglycosylase activity"/>
    <property type="evidence" value="ECO:0007669"/>
    <property type="project" value="InterPro"/>
</dbReference>
<dbReference type="AlphaFoldDB" id="A0A955I6R4"/>
<dbReference type="PANTHER" id="PTHR46499:SF1">
    <property type="entry name" value="QUEUINE TRNA-RIBOSYLTRANSFERASE"/>
    <property type="match status" value="1"/>
</dbReference>
<evidence type="ECO:0000259" key="4">
    <source>
        <dbReference type="Pfam" id="PF01702"/>
    </source>
</evidence>
<dbReference type="InterPro" id="IPR036511">
    <property type="entry name" value="TGT-like_sf"/>
</dbReference>
<keyword evidence="3" id="KW-0819">tRNA processing</keyword>
<evidence type="ECO:0000313" key="5">
    <source>
        <dbReference type="EMBL" id="MCA9378944.1"/>
    </source>
</evidence>
<reference evidence="5" key="2">
    <citation type="journal article" date="2021" name="Microbiome">
        <title>Successional dynamics and alternative stable states in a saline activated sludge microbial community over 9 years.</title>
        <authorList>
            <person name="Wang Y."/>
            <person name="Ye J."/>
            <person name="Ju F."/>
            <person name="Liu L."/>
            <person name="Boyd J.A."/>
            <person name="Deng Y."/>
            <person name="Parks D.H."/>
            <person name="Jiang X."/>
            <person name="Yin X."/>
            <person name="Woodcroft B.J."/>
            <person name="Tyson G.W."/>
            <person name="Hugenholtz P."/>
            <person name="Polz M.F."/>
            <person name="Zhang T."/>
        </authorList>
    </citation>
    <scope>NUCLEOTIDE SEQUENCE</scope>
    <source>
        <strain evidence="5">HKST-UBA12</strain>
    </source>
</reference>
<dbReference type="InterPro" id="IPR002616">
    <property type="entry name" value="tRNA_ribo_trans-like"/>
</dbReference>
<reference evidence="5" key="1">
    <citation type="submission" date="2020-04" db="EMBL/GenBank/DDBJ databases">
        <authorList>
            <person name="Zhang T."/>
        </authorList>
    </citation>
    <scope>NUCLEOTIDE SEQUENCE</scope>
    <source>
        <strain evidence="5">HKST-UBA12</strain>
    </source>
</reference>
<dbReference type="Gene3D" id="3.20.20.105">
    <property type="entry name" value="Queuine tRNA-ribosyltransferase-like"/>
    <property type="match status" value="1"/>
</dbReference>
<dbReference type="NCBIfam" id="TIGR00449">
    <property type="entry name" value="tgt_general"/>
    <property type="match status" value="1"/>
</dbReference>
<keyword evidence="2 5" id="KW-0808">Transferase</keyword>
<evidence type="ECO:0000256" key="1">
    <source>
        <dbReference type="ARBA" id="ARBA00022676"/>
    </source>
</evidence>
<dbReference type="Pfam" id="PF01702">
    <property type="entry name" value="TGT"/>
    <property type="match status" value="1"/>
</dbReference>
<dbReference type="EMBL" id="JAGQLI010000039">
    <property type="protein sequence ID" value="MCA9378944.1"/>
    <property type="molecule type" value="Genomic_DNA"/>
</dbReference>
<evidence type="ECO:0000256" key="2">
    <source>
        <dbReference type="ARBA" id="ARBA00022679"/>
    </source>
</evidence>
<name>A0A955I6R4_9BACT</name>
<feature type="domain" description="tRNA-guanine(15) transglycosylase-like" evidence="4">
    <location>
        <begin position="3"/>
        <end position="363"/>
    </location>
</feature>
<dbReference type="GO" id="GO:0002099">
    <property type="term" value="P:tRNA wobble guanine modification"/>
    <property type="evidence" value="ECO:0007669"/>
    <property type="project" value="TreeGrafter"/>
</dbReference>
<dbReference type="PANTHER" id="PTHR46499">
    <property type="entry name" value="QUEUINE TRNA-RIBOSYLTRANSFERASE"/>
    <property type="match status" value="1"/>
</dbReference>
<keyword evidence="1 5" id="KW-0328">Glycosyltransferase</keyword>
<proteinExistence type="predicted"/>
<dbReference type="NCBIfam" id="TIGR00430">
    <property type="entry name" value="Q_tRNA_tgt"/>
    <property type="match status" value="1"/>
</dbReference>
<dbReference type="InterPro" id="IPR050076">
    <property type="entry name" value="ArchSynthase1/Queuine_TRR"/>
</dbReference>
<gene>
    <name evidence="5" type="primary">tgt</name>
    <name evidence="5" type="ORF">KC640_00810</name>
</gene>
<comment type="caution">
    <text evidence="5">The sequence shown here is derived from an EMBL/GenBank/DDBJ whole genome shotgun (WGS) entry which is preliminary data.</text>
</comment>
<dbReference type="EC" id="2.4.2.29" evidence="5"/>
<organism evidence="5 6">
    <name type="scientific">Candidatus Dojkabacteria bacterium</name>
    <dbReference type="NCBI Taxonomy" id="2099670"/>
    <lineage>
        <taxon>Bacteria</taxon>
        <taxon>Candidatus Dojkabacteria</taxon>
    </lineage>
</organism>
<dbReference type="GO" id="GO:0005737">
    <property type="term" value="C:cytoplasm"/>
    <property type="evidence" value="ECO:0007669"/>
    <property type="project" value="TreeGrafter"/>
</dbReference>
<protein>
    <submittedName>
        <fullName evidence="5">tRNA guanosine(34) transglycosylase Tgt</fullName>
        <ecNumber evidence="5">2.4.2.29</ecNumber>
    </submittedName>
</protein>
<evidence type="ECO:0000256" key="3">
    <source>
        <dbReference type="ARBA" id="ARBA00022694"/>
    </source>
</evidence>